<dbReference type="GO" id="GO:0016020">
    <property type="term" value="C:membrane"/>
    <property type="evidence" value="ECO:0007669"/>
    <property type="project" value="TreeGrafter"/>
</dbReference>
<feature type="transmembrane region" description="Helical" evidence="3">
    <location>
        <begin position="21"/>
        <end position="41"/>
    </location>
</feature>
<feature type="region of interest" description="Disordered" evidence="2">
    <location>
        <begin position="239"/>
        <end position="259"/>
    </location>
</feature>
<keyword evidence="5" id="KW-1185">Reference proteome</keyword>
<evidence type="ECO:0000256" key="3">
    <source>
        <dbReference type="SAM" id="Phobius"/>
    </source>
</evidence>
<keyword evidence="3" id="KW-1133">Transmembrane helix</keyword>
<feature type="region of interest" description="Disordered" evidence="2">
    <location>
        <begin position="110"/>
        <end position="154"/>
    </location>
</feature>
<keyword evidence="3" id="KW-0472">Membrane</keyword>
<reference evidence="4" key="2">
    <citation type="submission" date="2025-09" db="UniProtKB">
        <authorList>
            <consortium name="Ensembl"/>
        </authorList>
    </citation>
    <scope>IDENTIFICATION</scope>
</reference>
<feature type="transmembrane region" description="Helical" evidence="3">
    <location>
        <begin position="61"/>
        <end position="80"/>
    </location>
</feature>
<reference evidence="4" key="1">
    <citation type="submission" date="2025-08" db="UniProtKB">
        <authorList>
            <consortium name="Ensembl"/>
        </authorList>
    </citation>
    <scope>IDENTIFICATION</scope>
</reference>
<accession>A0A7N8YGT7</accession>
<dbReference type="PANTHER" id="PTHR21780:SF0">
    <property type="entry name" value="TRANSMEMBRANE PROTEIN 209"/>
    <property type="match status" value="1"/>
</dbReference>
<evidence type="ECO:0000256" key="1">
    <source>
        <dbReference type="ARBA" id="ARBA00015032"/>
    </source>
</evidence>
<dbReference type="GeneTree" id="ENSGT00390000013963"/>
<sequence>MQGFRVPSMIDRALRMRREEQARQVVLAWAVLNVSLAGMIYTEMSGKLLSRYYNITYWPIWYIELVLASLFSLNALFDFWKYFKYTMAPSTIAVSPEQHYLLGLRNTSIQASPPQKPEKKETPAPAQTSPLQGQSVLSFSPSRPATTSPKFSPSCVPGYSPSLMKCTSLHLYVYLLFVSQVLNYSPSPGSSPYPSSIGPAEGSGLRARYRTSPTMFNSPGSKEDYMEDLKSLERFLRTEEEKSHRNQLGSPESVSPSHNPTFWNYNRSVGDYAQSLRKFLYQPACRSQAPSAHKDETDLGSKQAAEEVWARITTSRPVVDRIDSWTAKLRNWISDTILVPLVKEIDSVNTQLRRMGCPELQIGELAHSGCMSSFRWNGGGDLKNRKWDTDLPTDCAILMHVFCTYLDSRLPPHPKYPDGKTFTSQHFSHTPDKPDVTKENVFCIHQSSTTPPHYQLIYQGHIYSLPKGRNNLFHTILMFLYVIKTKESGMLGRVNLGLSGVNILWIFED</sequence>
<keyword evidence="3" id="KW-0812">Transmembrane</keyword>
<feature type="compositionally biased region" description="Polar residues" evidence="2">
    <location>
        <begin position="246"/>
        <end position="259"/>
    </location>
</feature>
<evidence type="ECO:0000313" key="4">
    <source>
        <dbReference type="Ensembl" id="ENSMAMP00000064789.1"/>
    </source>
</evidence>
<dbReference type="PANTHER" id="PTHR21780">
    <property type="entry name" value="TRANSMEMBRANE PROTEIN 209"/>
    <property type="match status" value="1"/>
</dbReference>
<feature type="compositionally biased region" description="Polar residues" evidence="2">
    <location>
        <begin position="125"/>
        <end position="151"/>
    </location>
</feature>
<dbReference type="Proteomes" id="UP000261640">
    <property type="component" value="Unplaced"/>
</dbReference>
<dbReference type="Pfam" id="PF09786">
    <property type="entry name" value="CytochromB561_N"/>
    <property type="match status" value="1"/>
</dbReference>
<name>A0A7N8YGT7_9TELE</name>
<evidence type="ECO:0000313" key="5">
    <source>
        <dbReference type="Proteomes" id="UP000261640"/>
    </source>
</evidence>
<organism evidence="4 5">
    <name type="scientific">Mastacembelus armatus</name>
    <name type="common">zig-zag eel</name>
    <dbReference type="NCBI Taxonomy" id="205130"/>
    <lineage>
        <taxon>Eukaryota</taxon>
        <taxon>Metazoa</taxon>
        <taxon>Chordata</taxon>
        <taxon>Craniata</taxon>
        <taxon>Vertebrata</taxon>
        <taxon>Euteleostomi</taxon>
        <taxon>Actinopterygii</taxon>
        <taxon>Neopterygii</taxon>
        <taxon>Teleostei</taxon>
        <taxon>Neoteleostei</taxon>
        <taxon>Acanthomorphata</taxon>
        <taxon>Anabantaria</taxon>
        <taxon>Synbranchiformes</taxon>
        <taxon>Mastacembelidae</taxon>
        <taxon>Mastacembelus</taxon>
    </lineage>
</organism>
<proteinExistence type="predicted"/>
<protein>
    <recommendedName>
        <fullName evidence="1">Transmembrane protein 209</fullName>
    </recommendedName>
</protein>
<evidence type="ECO:0000256" key="2">
    <source>
        <dbReference type="SAM" id="MobiDB-lite"/>
    </source>
</evidence>
<dbReference type="InterPro" id="IPR019176">
    <property type="entry name" value="Cytochrome_B561-rel"/>
</dbReference>
<dbReference type="AlphaFoldDB" id="A0A7N8YGT7"/>
<dbReference type="Ensembl" id="ENSMAMT00000062315.1">
    <property type="protein sequence ID" value="ENSMAMP00000064789.1"/>
    <property type="gene ID" value="ENSMAMG00000006382.2"/>
</dbReference>